<dbReference type="AlphaFoldDB" id="A0A918YNZ9"/>
<protein>
    <submittedName>
        <fullName evidence="1">Uncharacterized protein</fullName>
    </submittedName>
</protein>
<reference evidence="1" key="2">
    <citation type="submission" date="2020-09" db="EMBL/GenBank/DDBJ databases">
        <authorList>
            <person name="Sun Q."/>
            <person name="Ohkuma M."/>
        </authorList>
    </citation>
    <scope>NUCLEOTIDE SEQUENCE</scope>
    <source>
        <strain evidence="1">JCM 4714</strain>
    </source>
</reference>
<accession>A0A918YNZ9</accession>
<evidence type="ECO:0000313" key="1">
    <source>
        <dbReference type="EMBL" id="GHE11091.1"/>
    </source>
</evidence>
<sequence>MLLTQRTFEAPAPGRTCPIMEARERSVEHVVDATGVVRGSRRMVDAGGGRGYCPASGTGREIDDSGRLHVRCSSPAWRTQVRMPGPQLTARVNELLAPQATISGVVV</sequence>
<proteinExistence type="predicted"/>
<dbReference type="Pfam" id="PF05258">
    <property type="entry name" value="DciA"/>
    <property type="match status" value="1"/>
</dbReference>
<dbReference type="EMBL" id="BMVG01000026">
    <property type="protein sequence ID" value="GHE11091.1"/>
    <property type="molecule type" value="Genomic_DNA"/>
</dbReference>
<gene>
    <name evidence="1" type="ORF">GCM10010339_69510</name>
</gene>
<organism evidence="1 2">
    <name type="scientific">Streptomyces alanosinicus</name>
    <dbReference type="NCBI Taxonomy" id="68171"/>
    <lineage>
        <taxon>Bacteria</taxon>
        <taxon>Bacillati</taxon>
        <taxon>Actinomycetota</taxon>
        <taxon>Actinomycetes</taxon>
        <taxon>Kitasatosporales</taxon>
        <taxon>Streptomycetaceae</taxon>
        <taxon>Streptomyces</taxon>
    </lineage>
</organism>
<dbReference type="InterPro" id="IPR007922">
    <property type="entry name" value="DciA-like"/>
</dbReference>
<keyword evidence="2" id="KW-1185">Reference proteome</keyword>
<dbReference type="Proteomes" id="UP000655443">
    <property type="component" value="Unassembled WGS sequence"/>
</dbReference>
<name>A0A918YNZ9_9ACTN</name>
<evidence type="ECO:0000313" key="2">
    <source>
        <dbReference type="Proteomes" id="UP000655443"/>
    </source>
</evidence>
<comment type="caution">
    <text evidence="1">The sequence shown here is derived from an EMBL/GenBank/DDBJ whole genome shotgun (WGS) entry which is preliminary data.</text>
</comment>
<reference evidence="1" key="1">
    <citation type="journal article" date="2014" name="Int. J. Syst. Evol. Microbiol.">
        <title>Complete genome sequence of Corynebacterium casei LMG S-19264T (=DSM 44701T), isolated from a smear-ripened cheese.</title>
        <authorList>
            <consortium name="US DOE Joint Genome Institute (JGI-PGF)"/>
            <person name="Walter F."/>
            <person name="Albersmeier A."/>
            <person name="Kalinowski J."/>
            <person name="Ruckert C."/>
        </authorList>
    </citation>
    <scope>NUCLEOTIDE SEQUENCE</scope>
    <source>
        <strain evidence="1">JCM 4714</strain>
    </source>
</reference>